<name>A0A5A8F312_9BACT</name>
<dbReference type="OrthoDB" id="9782050at2"/>
<keyword evidence="2" id="KW-1185">Reference proteome</keyword>
<evidence type="ECO:0008006" key="3">
    <source>
        <dbReference type="Google" id="ProtNLM"/>
    </source>
</evidence>
<dbReference type="Gene3D" id="2.170.120.30">
    <property type="match status" value="2"/>
</dbReference>
<dbReference type="InterPro" id="IPR012505">
    <property type="entry name" value="YbbR"/>
</dbReference>
<proteinExistence type="predicted"/>
<dbReference type="Proteomes" id="UP000322876">
    <property type="component" value="Unassembled WGS sequence"/>
</dbReference>
<dbReference type="InterPro" id="IPR053154">
    <property type="entry name" value="c-di-AMP_regulator"/>
</dbReference>
<dbReference type="EMBL" id="VFJB01000005">
    <property type="protein sequence ID" value="KAA0258183.1"/>
    <property type="molecule type" value="Genomic_DNA"/>
</dbReference>
<protein>
    <recommendedName>
        <fullName evidence="3">YbbR-like domain-containing protein</fullName>
    </recommendedName>
</protein>
<dbReference type="PANTHER" id="PTHR37804">
    <property type="entry name" value="CDAA REGULATORY PROTEIN CDAR"/>
    <property type="match status" value="1"/>
</dbReference>
<dbReference type="RefSeq" id="WP_149266504.1">
    <property type="nucleotide sequence ID" value="NZ_VFJB01000005.1"/>
</dbReference>
<dbReference type="Gene3D" id="2.170.120.40">
    <property type="entry name" value="YbbR-like domain"/>
    <property type="match status" value="1"/>
</dbReference>
<comment type="caution">
    <text evidence="1">The sequence shown here is derived from an EMBL/GenBank/DDBJ whole genome shotgun (WGS) entry which is preliminary data.</text>
</comment>
<gene>
    <name evidence="1" type="ORF">FHQ18_07260</name>
</gene>
<evidence type="ECO:0000313" key="2">
    <source>
        <dbReference type="Proteomes" id="UP000322876"/>
    </source>
</evidence>
<accession>A0A5A8F312</accession>
<evidence type="ECO:0000313" key="1">
    <source>
        <dbReference type="EMBL" id="KAA0258183.1"/>
    </source>
</evidence>
<dbReference type="PANTHER" id="PTHR37804:SF1">
    <property type="entry name" value="CDAA REGULATORY PROTEIN CDAR"/>
    <property type="match status" value="1"/>
</dbReference>
<organism evidence="1 2">
    <name type="scientific">Deferribacter autotrophicus</name>
    <dbReference type="NCBI Taxonomy" id="500465"/>
    <lineage>
        <taxon>Bacteria</taxon>
        <taxon>Pseudomonadati</taxon>
        <taxon>Deferribacterota</taxon>
        <taxon>Deferribacteres</taxon>
        <taxon>Deferribacterales</taxon>
        <taxon>Deferribacteraceae</taxon>
        <taxon>Deferribacter</taxon>
    </lineage>
</organism>
<sequence length="299" mass="34313">MFLKNIELKIISVLLALFLWFIVVTSDYQESTFDVPIVLDNLNKGLIAVYDTNIIRVTLKGPNYLLKTISFNDVKIKIDATVLSYGKNRYAISFNDVYTPKGVEVVKIEPKFITITIDKMIEKKVKVVPVFIGSPKVGFKIKKVKMTPEIVVVKGAKKSINDIQTIETLPIDITNKYRDLTYNISVKKEAGMMKITPSYVEVYIEFTEDIVTRTVELPIMVINKRNYKVKLLNEKVKVKLKGRKDIITDEKIQDAVKIFVDVSEILEPGRYLKEVQYNDGKKIEVLKITPDKVRIEVMK</sequence>
<dbReference type="Pfam" id="PF07949">
    <property type="entry name" value="YbbR"/>
    <property type="match status" value="1"/>
</dbReference>
<reference evidence="1 2" key="1">
    <citation type="submission" date="2019-06" db="EMBL/GenBank/DDBJ databases">
        <title>Genomic insights into carbon and energy metabolism of Deferribacter autotrophicus revealed new metabolic traits in the phylum Deferribacteres.</title>
        <authorList>
            <person name="Slobodkin A.I."/>
            <person name="Slobodkina G.B."/>
            <person name="Allioux M."/>
            <person name="Alain K."/>
            <person name="Jebbar M."/>
            <person name="Shadrin V."/>
            <person name="Kublanov I.V."/>
            <person name="Toshchakov S.V."/>
            <person name="Bonch-Osmolovskaya E.A."/>
        </authorList>
    </citation>
    <scope>NUCLEOTIDE SEQUENCE [LARGE SCALE GENOMIC DNA]</scope>
    <source>
        <strain evidence="1 2">SL50</strain>
    </source>
</reference>
<dbReference type="AlphaFoldDB" id="A0A5A8F312"/>